<keyword evidence="5" id="KW-0486">Methionine biosynthesis</keyword>
<keyword evidence="7" id="KW-0326">Glycosidase</keyword>
<comment type="pathway">
    <text evidence="1">Amino-acid biosynthesis; L-methionine biosynthesis via salvage pathway; S-methyl-5-thio-alpha-D-ribose 1-phosphate from S-methyl-5'-thioadenosine (hydrolase route): step 1/2.</text>
</comment>
<dbReference type="InterPro" id="IPR000845">
    <property type="entry name" value="Nucleoside_phosphorylase_d"/>
</dbReference>
<dbReference type="EC" id="3.2.2.9" evidence="2"/>
<evidence type="ECO:0000259" key="6">
    <source>
        <dbReference type="Pfam" id="PF01048"/>
    </source>
</evidence>
<dbReference type="PANTHER" id="PTHR46832:SF1">
    <property type="entry name" value="5'-METHYLTHIOADENOSINE_S-ADENOSYLHOMOCYSTEINE NUCLEOSIDASE"/>
    <property type="match status" value="1"/>
</dbReference>
<keyword evidence="8" id="KW-1185">Reference proteome</keyword>
<evidence type="ECO:0000256" key="5">
    <source>
        <dbReference type="ARBA" id="ARBA00023167"/>
    </source>
</evidence>
<dbReference type="Proteomes" id="UP000500826">
    <property type="component" value="Chromosome"/>
</dbReference>
<name>A0ABX6P1M4_9BURK</name>
<dbReference type="PANTHER" id="PTHR46832">
    <property type="entry name" value="5'-METHYLTHIOADENOSINE/S-ADENOSYLHOMOCYSTEINE NUCLEOSIDASE"/>
    <property type="match status" value="1"/>
</dbReference>
<dbReference type="EMBL" id="CP053418">
    <property type="protein sequence ID" value="QJW83419.1"/>
    <property type="molecule type" value="Genomic_DNA"/>
</dbReference>
<evidence type="ECO:0000256" key="4">
    <source>
        <dbReference type="ARBA" id="ARBA00022801"/>
    </source>
</evidence>
<evidence type="ECO:0000256" key="1">
    <source>
        <dbReference type="ARBA" id="ARBA00004945"/>
    </source>
</evidence>
<evidence type="ECO:0000256" key="3">
    <source>
        <dbReference type="ARBA" id="ARBA00022605"/>
    </source>
</evidence>
<dbReference type="InterPro" id="IPR035994">
    <property type="entry name" value="Nucleoside_phosphorylase_sf"/>
</dbReference>
<evidence type="ECO:0000256" key="2">
    <source>
        <dbReference type="ARBA" id="ARBA00011974"/>
    </source>
</evidence>
<sequence>MRKPIAIVAAMQQELAAVLALLPDEAKQVYAGRDFWVGHLHGREVVAVLSRIGKVAAATTAAALIERFQVDSIVFTGVAGGLARGVNVGDVVVADAFVQHDLDASPIFPRYEVPLYGTSNFATDAALTERLAAAVRAALPAARLHRGLVASGDRFVSSSAESQALQLALPDAPAVEMEGAAFAQVCHDHGVPFAAVRTVSDRADDAAHGDFLRFIEDVASRHSAAIIEAFLR</sequence>
<accession>A0ABX6P1M4</accession>
<dbReference type="Gene3D" id="3.40.50.1580">
    <property type="entry name" value="Nucleoside phosphorylase domain"/>
    <property type="match status" value="1"/>
</dbReference>
<gene>
    <name evidence="7" type="ORF">HK414_02155</name>
</gene>
<dbReference type="SUPFAM" id="SSF53167">
    <property type="entry name" value="Purine and uridine phosphorylases"/>
    <property type="match status" value="1"/>
</dbReference>
<dbReference type="GO" id="GO:0008782">
    <property type="term" value="F:adenosylhomocysteine nucleosidase activity"/>
    <property type="evidence" value="ECO:0007669"/>
    <property type="project" value="UniProtKB-EC"/>
</dbReference>
<dbReference type="CDD" id="cd09008">
    <property type="entry name" value="MTAN"/>
    <property type="match status" value="1"/>
</dbReference>
<evidence type="ECO:0000313" key="7">
    <source>
        <dbReference type="EMBL" id="QJW83419.1"/>
    </source>
</evidence>
<keyword evidence="4 7" id="KW-0378">Hydrolase</keyword>
<dbReference type="Pfam" id="PF01048">
    <property type="entry name" value="PNP_UDP_1"/>
    <property type="match status" value="1"/>
</dbReference>
<protein>
    <recommendedName>
        <fullName evidence="2">adenosylhomocysteine nucleosidase</fullName>
        <ecNumber evidence="2">3.2.2.9</ecNumber>
    </recommendedName>
</protein>
<proteinExistence type="predicted"/>
<feature type="domain" description="Nucleoside phosphorylase" evidence="6">
    <location>
        <begin position="4"/>
        <end position="232"/>
    </location>
</feature>
<reference evidence="7 8" key="1">
    <citation type="submission" date="2020-05" db="EMBL/GenBank/DDBJ databases">
        <title>Ramlibacter rhizophilus sp. nov., isolated from rhizosphere soil of national flower Mugunghwa from South Korea.</title>
        <authorList>
            <person name="Zheng-Fei Y."/>
            <person name="Huan T."/>
        </authorList>
    </citation>
    <scope>NUCLEOTIDE SEQUENCE [LARGE SCALE GENOMIC DNA]</scope>
    <source>
        <strain evidence="7 8">H242</strain>
    </source>
</reference>
<organism evidence="7 8">
    <name type="scientific">Ramlibacter terrae</name>
    <dbReference type="NCBI Taxonomy" id="2732511"/>
    <lineage>
        <taxon>Bacteria</taxon>
        <taxon>Pseudomonadati</taxon>
        <taxon>Pseudomonadota</taxon>
        <taxon>Betaproteobacteria</taxon>
        <taxon>Burkholderiales</taxon>
        <taxon>Comamonadaceae</taxon>
        <taxon>Ramlibacter</taxon>
    </lineage>
</organism>
<dbReference type="NCBIfam" id="NF004079">
    <property type="entry name" value="PRK05584.1"/>
    <property type="match status" value="1"/>
</dbReference>
<evidence type="ECO:0000313" key="8">
    <source>
        <dbReference type="Proteomes" id="UP000500826"/>
    </source>
</evidence>
<dbReference type="NCBIfam" id="TIGR01704">
    <property type="entry name" value="MTA_SAH-Nsdase"/>
    <property type="match status" value="1"/>
</dbReference>
<keyword evidence="3" id="KW-0028">Amino-acid biosynthesis</keyword>
<dbReference type="InterPro" id="IPR010049">
    <property type="entry name" value="MTA_SAH_Nsdase"/>
</dbReference>